<dbReference type="InterPro" id="IPR041698">
    <property type="entry name" value="Methyltransf_25"/>
</dbReference>
<dbReference type="GO" id="GO:0032259">
    <property type="term" value="P:methylation"/>
    <property type="evidence" value="ECO:0007669"/>
    <property type="project" value="UniProtKB-KW"/>
</dbReference>
<proteinExistence type="predicted"/>
<evidence type="ECO:0000313" key="4">
    <source>
        <dbReference type="Proteomes" id="UP000477722"/>
    </source>
</evidence>
<dbReference type="GO" id="GO:0008168">
    <property type="term" value="F:methyltransferase activity"/>
    <property type="evidence" value="ECO:0007669"/>
    <property type="project" value="UniProtKB-KW"/>
</dbReference>
<dbReference type="Gene3D" id="3.40.50.150">
    <property type="entry name" value="Vaccinia Virus protein VP39"/>
    <property type="match status" value="1"/>
</dbReference>
<keyword evidence="3" id="KW-0808">Transferase</keyword>
<evidence type="ECO:0000313" key="3">
    <source>
        <dbReference type="EMBL" id="NGO73395.1"/>
    </source>
</evidence>
<evidence type="ECO:0000256" key="1">
    <source>
        <dbReference type="SAM" id="MobiDB-lite"/>
    </source>
</evidence>
<feature type="region of interest" description="Disordered" evidence="1">
    <location>
        <begin position="1"/>
        <end position="25"/>
    </location>
</feature>
<comment type="caution">
    <text evidence="3">The sequence shown here is derived from an EMBL/GenBank/DDBJ whole genome shotgun (WGS) entry which is preliminary data.</text>
</comment>
<dbReference type="CDD" id="cd02440">
    <property type="entry name" value="AdoMet_MTases"/>
    <property type="match status" value="1"/>
</dbReference>
<feature type="domain" description="Methyltransferase" evidence="2">
    <location>
        <begin position="69"/>
        <end position="164"/>
    </location>
</feature>
<accession>A0A6G4X796</accession>
<dbReference type="PANTHER" id="PTHR12843">
    <property type="entry name" value="PROTEIN-LYSINE N-METHYLTRANSFERASE METTL10"/>
    <property type="match status" value="1"/>
</dbReference>
<organism evidence="3 4">
    <name type="scientific">Streptomyces boncukensis</name>
    <dbReference type="NCBI Taxonomy" id="2711219"/>
    <lineage>
        <taxon>Bacteria</taxon>
        <taxon>Bacillati</taxon>
        <taxon>Actinomycetota</taxon>
        <taxon>Actinomycetes</taxon>
        <taxon>Kitasatosporales</taxon>
        <taxon>Streptomycetaceae</taxon>
        <taxon>Streptomyces</taxon>
    </lineage>
</organism>
<dbReference type="EMBL" id="JAAKZZ010000718">
    <property type="protein sequence ID" value="NGO73395.1"/>
    <property type="molecule type" value="Genomic_DNA"/>
</dbReference>
<sequence length="229" mass="24666">MIDDHGSEVSGGTDGGAGSARPADAGSRSAFWEGVHHGKDVDGVSWWQSVPGLSLGLVDSTGLGREEPIIDVGAGWSTLVDHLVERGHRDLTAVDLSVTALRTVRERLGDAGEGVTLTPADVLDLHLGRDYALWHDRAVYHFLTEPGERDDYRASLERHLRPDGRLVVATFGPDGPTTCSGLPIVRYTHAELAAEFPGFELVDTAGEEHRTPWGAAQQFTAVLMRRRAG</sequence>
<dbReference type="InterPro" id="IPR029063">
    <property type="entry name" value="SAM-dependent_MTases_sf"/>
</dbReference>
<dbReference type="PANTHER" id="PTHR12843:SF5">
    <property type="entry name" value="EEF1A LYSINE METHYLTRANSFERASE 2"/>
    <property type="match status" value="1"/>
</dbReference>
<dbReference type="SUPFAM" id="SSF53335">
    <property type="entry name" value="S-adenosyl-L-methionine-dependent methyltransferases"/>
    <property type="match status" value="1"/>
</dbReference>
<evidence type="ECO:0000259" key="2">
    <source>
        <dbReference type="Pfam" id="PF13649"/>
    </source>
</evidence>
<dbReference type="Proteomes" id="UP000477722">
    <property type="component" value="Unassembled WGS sequence"/>
</dbReference>
<keyword evidence="3" id="KW-0489">Methyltransferase</keyword>
<protein>
    <submittedName>
        <fullName evidence="3">Class I SAM-dependent methyltransferase</fullName>
    </submittedName>
</protein>
<gene>
    <name evidence="3" type="ORF">G5C65_34705</name>
</gene>
<name>A0A6G4X796_9ACTN</name>
<dbReference type="Pfam" id="PF13649">
    <property type="entry name" value="Methyltransf_25"/>
    <property type="match status" value="1"/>
</dbReference>
<dbReference type="AlphaFoldDB" id="A0A6G4X796"/>
<reference evidence="3 4" key="1">
    <citation type="submission" date="2020-02" db="EMBL/GenBank/DDBJ databases">
        <title>Whole-genome analyses of novel actinobacteria.</title>
        <authorList>
            <person name="Sahin N."/>
            <person name="Tatar D."/>
        </authorList>
    </citation>
    <scope>NUCLEOTIDE SEQUENCE [LARGE SCALE GENOMIC DNA]</scope>
    <source>
        <strain evidence="3 4">SB3404</strain>
    </source>
</reference>
<dbReference type="RefSeq" id="WP_165303042.1">
    <property type="nucleotide sequence ID" value="NZ_JAAKZZ010000718.1"/>
</dbReference>
<keyword evidence="4" id="KW-1185">Reference proteome</keyword>